<dbReference type="InterPro" id="IPR026634">
    <property type="entry name" value="TPST-like"/>
</dbReference>
<evidence type="ECO:0000256" key="4">
    <source>
        <dbReference type="ARBA" id="ARBA00048460"/>
    </source>
</evidence>
<organism evidence="6">
    <name type="scientific">Spumella elongata</name>
    <dbReference type="NCBI Taxonomy" id="89044"/>
    <lineage>
        <taxon>Eukaryota</taxon>
        <taxon>Sar</taxon>
        <taxon>Stramenopiles</taxon>
        <taxon>Ochrophyta</taxon>
        <taxon>Chrysophyceae</taxon>
        <taxon>Chromulinales</taxon>
        <taxon>Chromulinaceae</taxon>
        <taxon>Spumella</taxon>
    </lineage>
</organism>
<dbReference type="EMBL" id="HBIC01062764">
    <property type="protein sequence ID" value="CAE0303388.1"/>
    <property type="molecule type" value="Transcribed_RNA"/>
</dbReference>
<dbReference type="GO" id="GO:0005794">
    <property type="term" value="C:Golgi apparatus"/>
    <property type="evidence" value="ECO:0007669"/>
    <property type="project" value="TreeGrafter"/>
</dbReference>
<evidence type="ECO:0000256" key="2">
    <source>
        <dbReference type="ARBA" id="ARBA00013262"/>
    </source>
</evidence>
<protein>
    <recommendedName>
        <fullName evidence="2">protein-tyrosine sulfotransferase</fullName>
        <ecNumber evidence="2">2.8.2.20</ecNumber>
    </recommendedName>
</protein>
<proteinExistence type="inferred from homology"/>
<keyword evidence="3" id="KW-0808">Transferase</keyword>
<evidence type="ECO:0000256" key="5">
    <source>
        <dbReference type="SAM" id="MobiDB-lite"/>
    </source>
</evidence>
<dbReference type="GO" id="GO:0008476">
    <property type="term" value="F:protein-tyrosine sulfotransferase activity"/>
    <property type="evidence" value="ECO:0007669"/>
    <property type="project" value="UniProtKB-EC"/>
</dbReference>
<comment type="catalytic activity">
    <reaction evidence="4">
        <text>L-tyrosyl-[protein] + 3'-phosphoadenylyl sulfate = O-sulfo-L-tyrosine-[protein] + adenosine 3',5'-bisphosphate + H(+)</text>
        <dbReference type="Rhea" id="RHEA:16801"/>
        <dbReference type="Rhea" id="RHEA-COMP:10136"/>
        <dbReference type="Rhea" id="RHEA-COMP:11688"/>
        <dbReference type="ChEBI" id="CHEBI:15378"/>
        <dbReference type="ChEBI" id="CHEBI:46858"/>
        <dbReference type="ChEBI" id="CHEBI:58339"/>
        <dbReference type="ChEBI" id="CHEBI:58343"/>
        <dbReference type="ChEBI" id="CHEBI:65286"/>
        <dbReference type="EC" id="2.8.2.20"/>
    </reaction>
</comment>
<evidence type="ECO:0000256" key="3">
    <source>
        <dbReference type="ARBA" id="ARBA00022679"/>
    </source>
</evidence>
<reference evidence="6" key="1">
    <citation type="submission" date="2021-01" db="EMBL/GenBank/DDBJ databases">
        <authorList>
            <person name="Corre E."/>
            <person name="Pelletier E."/>
            <person name="Niang G."/>
            <person name="Scheremetjew M."/>
            <person name="Finn R."/>
            <person name="Kale V."/>
            <person name="Holt S."/>
            <person name="Cochrane G."/>
            <person name="Meng A."/>
            <person name="Brown T."/>
            <person name="Cohen L."/>
        </authorList>
    </citation>
    <scope>NUCLEOTIDE SEQUENCE</scope>
    <source>
        <strain evidence="6">CCAP 955/1</strain>
    </source>
</reference>
<dbReference type="EC" id="2.8.2.20" evidence="2"/>
<feature type="compositionally biased region" description="Basic residues" evidence="5">
    <location>
        <begin position="125"/>
        <end position="134"/>
    </location>
</feature>
<feature type="region of interest" description="Disordered" evidence="5">
    <location>
        <begin position="115"/>
        <end position="134"/>
    </location>
</feature>
<dbReference type="PANTHER" id="PTHR12788:SF10">
    <property type="entry name" value="PROTEIN-TYROSINE SULFOTRANSFERASE"/>
    <property type="match status" value="1"/>
</dbReference>
<dbReference type="InterPro" id="IPR027417">
    <property type="entry name" value="P-loop_NTPase"/>
</dbReference>
<dbReference type="Gene3D" id="3.40.50.300">
    <property type="entry name" value="P-loop containing nucleotide triphosphate hydrolases"/>
    <property type="match status" value="1"/>
</dbReference>
<dbReference type="SUPFAM" id="SSF52540">
    <property type="entry name" value="P-loop containing nucleoside triphosphate hydrolases"/>
    <property type="match status" value="1"/>
</dbReference>
<comment type="similarity">
    <text evidence="1">Belongs to the protein sulfotransferase family.</text>
</comment>
<dbReference type="PANTHER" id="PTHR12788">
    <property type="entry name" value="PROTEIN-TYROSINE SULFOTRANSFERASE 2"/>
    <property type="match status" value="1"/>
</dbReference>
<accession>A0A7S3HRU6</accession>
<evidence type="ECO:0000313" key="6">
    <source>
        <dbReference type="EMBL" id="CAE0303388.1"/>
    </source>
</evidence>
<dbReference type="Pfam" id="PF13469">
    <property type="entry name" value="Sulfotransfer_3"/>
    <property type="match status" value="1"/>
</dbReference>
<sequence>MHTNYGNTSVNNTLGNNPLLMPTHIVDKMLTNYVNIGLIHLVFPKAIILHTIRDPMDTLYSCYSTRFGDPAAVYTLHTDTLVQKYVQYLEVMQHFRKVLPYYTLPDWGIQKHNSSEASETDFTSQRRKGRKETKRKRIQALVDVRYEELVANPERVIRYLLNDILGIAYTPILSKNASADITSKPNISEEDSSLDVHATAASSTVSTSTHARVVQTASRLQVKKPVYASSVGRWLKYKARLEQALIPAWKQHLPSLVSIGALPYADPDSLLVSKRSQKIKDKCATVTMQESQKRECVFMNWNSSDQFNYSEMLAGLQ</sequence>
<dbReference type="AlphaFoldDB" id="A0A7S3HRU6"/>
<gene>
    <name evidence="6" type="ORF">SELO1098_LOCUS32246</name>
</gene>
<name>A0A7S3HRU6_9STRA</name>
<evidence type="ECO:0000256" key="1">
    <source>
        <dbReference type="ARBA" id="ARBA00009988"/>
    </source>
</evidence>